<protein>
    <submittedName>
        <fullName evidence="3">Uncharacterized protein</fullName>
    </submittedName>
</protein>
<gene>
    <name evidence="3" type="ORF">ACFSSB_05580</name>
</gene>
<evidence type="ECO:0000256" key="1">
    <source>
        <dbReference type="SAM" id="MobiDB-lite"/>
    </source>
</evidence>
<keyword evidence="2" id="KW-0472">Membrane</keyword>
<proteinExistence type="predicted"/>
<feature type="compositionally biased region" description="Basic and acidic residues" evidence="1">
    <location>
        <begin position="66"/>
        <end position="75"/>
    </location>
</feature>
<keyword evidence="2" id="KW-0812">Transmembrane</keyword>
<dbReference type="EMBL" id="JBHULM010000007">
    <property type="protein sequence ID" value="MFD2541784.1"/>
    <property type="molecule type" value="Genomic_DNA"/>
</dbReference>
<reference evidence="4" key="1">
    <citation type="journal article" date="2019" name="Int. J. Syst. Evol. Microbiol.">
        <title>The Global Catalogue of Microorganisms (GCM) 10K type strain sequencing project: providing services to taxonomists for standard genome sequencing and annotation.</title>
        <authorList>
            <consortium name="The Broad Institute Genomics Platform"/>
            <consortium name="The Broad Institute Genome Sequencing Center for Infectious Disease"/>
            <person name="Wu L."/>
            <person name="Ma J."/>
        </authorList>
    </citation>
    <scope>NUCLEOTIDE SEQUENCE [LARGE SCALE GENOMIC DNA]</scope>
    <source>
        <strain evidence="4">KCTC 42808</strain>
    </source>
</reference>
<evidence type="ECO:0000313" key="4">
    <source>
        <dbReference type="Proteomes" id="UP001597467"/>
    </source>
</evidence>
<comment type="caution">
    <text evidence="3">The sequence shown here is derived from an EMBL/GenBank/DDBJ whole genome shotgun (WGS) entry which is preliminary data.</text>
</comment>
<feature type="transmembrane region" description="Helical" evidence="2">
    <location>
        <begin position="7"/>
        <end position="24"/>
    </location>
</feature>
<organism evidence="3 4">
    <name type="scientific">Lacinutrix gracilariae</name>
    <dbReference type="NCBI Taxonomy" id="1747198"/>
    <lineage>
        <taxon>Bacteria</taxon>
        <taxon>Pseudomonadati</taxon>
        <taxon>Bacteroidota</taxon>
        <taxon>Flavobacteriia</taxon>
        <taxon>Flavobacteriales</taxon>
        <taxon>Flavobacteriaceae</taxon>
        <taxon>Lacinutrix</taxon>
    </lineage>
</organism>
<dbReference type="Proteomes" id="UP001597467">
    <property type="component" value="Unassembled WGS sequence"/>
</dbReference>
<evidence type="ECO:0000256" key="2">
    <source>
        <dbReference type="SAM" id="Phobius"/>
    </source>
</evidence>
<sequence length="75" mass="8662">MLTDKQSILLIGIFTFLFVFFGILDILENIFIAAPMVIGYLTIIINLILTERVSEEEENTLQEQKVSTEENKKRL</sequence>
<accession>A0ABW5JYQ0</accession>
<dbReference type="RefSeq" id="WP_379901857.1">
    <property type="nucleotide sequence ID" value="NZ_JBHULM010000007.1"/>
</dbReference>
<feature type="region of interest" description="Disordered" evidence="1">
    <location>
        <begin position="56"/>
        <end position="75"/>
    </location>
</feature>
<name>A0ABW5JYQ0_9FLAO</name>
<keyword evidence="4" id="KW-1185">Reference proteome</keyword>
<evidence type="ECO:0000313" key="3">
    <source>
        <dbReference type="EMBL" id="MFD2541784.1"/>
    </source>
</evidence>
<keyword evidence="2" id="KW-1133">Transmembrane helix</keyword>
<feature type="transmembrane region" description="Helical" evidence="2">
    <location>
        <begin position="30"/>
        <end position="49"/>
    </location>
</feature>